<proteinExistence type="predicted"/>
<accession>A0A0F9PI64</accession>
<name>A0A0F9PI64_9ZZZZ</name>
<dbReference type="AlphaFoldDB" id="A0A0F9PI64"/>
<reference evidence="1" key="1">
    <citation type="journal article" date="2015" name="Nature">
        <title>Complex archaea that bridge the gap between prokaryotes and eukaryotes.</title>
        <authorList>
            <person name="Spang A."/>
            <person name="Saw J.H."/>
            <person name="Jorgensen S.L."/>
            <person name="Zaremba-Niedzwiedzka K."/>
            <person name="Martijn J."/>
            <person name="Lind A.E."/>
            <person name="van Eijk R."/>
            <person name="Schleper C."/>
            <person name="Guy L."/>
            <person name="Ettema T.J."/>
        </authorList>
    </citation>
    <scope>NUCLEOTIDE SEQUENCE</scope>
</reference>
<gene>
    <name evidence="1" type="ORF">LCGC14_1212830</name>
</gene>
<sequence>MKLDLVWSAHFEDSTCIAQYDDAEQVKEHLFREVQDKQKESRLSTFSLSNCKTGTNYQVDLLGGRILIRPSKCLVRSYSQPELEVQGSAKYEYRLIYFRRVTHEMKWDGKKISEQGQKDIQYFLGFQYTNEKNENVKRLLQISKNDEVYFA</sequence>
<comment type="caution">
    <text evidence="1">The sequence shown here is derived from an EMBL/GenBank/DDBJ whole genome shotgun (WGS) entry which is preliminary data.</text>
</comment>
<organism evidence="1">
    <name type="scientific">marine sediment metagenome</name>
    <dbReference type="NCBI Taxonomy" id="412755"/>
    <lineage>
        <taxon>unclassified sequences</taxon>
        <taxon>metagenomes</taxon>
        <taxon>ecological metagenomes</taxon>
    </lineage>
</organism>
<dbReference type="EMBL" id="LAZR01006325">
    <property type="protein sequence ID" value="KKM93002.1"/>
    <property type="molecule type" value="Genomic_DNA"/>
</dbReference>
<protein>
    <submittedName>
        <fullName evidence="1">Uncharacterized protein</fullName>
    </submittedName>
</protein>
<evidence type="ECO:0000313" key="1">
    <source>
        <dbReference type="EMBL" id="KKM93002.1"/>
    </source>
</evidence>